<dbReference type="PROSITE" id="PS50097">
    <property type="entry name" value="BTB"/>
    <property type="match status" value="1"/>
</dbReference>
<dbReference type="GO" id="GO:0035167">
    <property type="term" value="P:larval lymph gland hemopoiesis"/>
    <property type="evidence" value="ECO:0007669"/>
    <property type="project" value="UniProtKB-ARBA"/>
</dbReference>
<feature type="domain" description="BTB" evidence="7">
    <location>
        <begin position="35"/>
        <end position="102"/>
    </location>
</feature>
<sequence>MENIERNSQYCVLWNNYHTFLSDSVKLLQENQQFIDVTLVTAEGNYINAHQLVLAACSTFFRSFIKANSAKHPIILLPSDIRFPELKAMVEFMYTGQVCIQQDRLQAFIKGARYFRIKGLEDNAEESEPEDIEIIDSLKDDKSSLRMRKIKYEKDPIMEEEDPEPIPKTTIRGKTMKDHRYTQQVELGDSDDNREKWEVVDRKPVIFPRSKKSLSVLRKRKCKISCDCKVPVHLSNNVVCYEQKYKLDEMCEGKEEPINKVRRPGFVHDICNCASRKIWSVKDTEALLKAWMETLNQVKMKNLRREVRLYKEQIGRSSKKTTSAVANACEKLLTSIEDIFNKEEAIRQEWYQKKTERRLKEDGMLDTEVTDHTGIIPQDDVLGDSDLCDEDTDMHLMETEGEGEGVMTENEGGPFTEGEDDLEPYENSRRRTRPSSELEEGTVVHHIVEDISFQPLQKDRHRDLS</sequence>
<dbReference type="GO" id="GO:0007526">
    <property type="term" value="P:larval somatic muscle development"/>
    <property type="evidence" value="ECO:0007669"/>
    <property type="project" value="UniProtKB-ARBA"/>
</dbReference>
<dbReference type="Proteomes" id="UP000326759">
    <property type="component" value="Unassembled WGS sequence"/>
</dbReference>
<feature type="region of interest" description="Disordered" evidence="6">
    <location>
        <begin position="403"/>
        <end position="441"/>
    </location>
</feature>
<dbReference type="GO" id="GO:0006357">
    <property type="term" value="P:regulation of transcription by RNA polymerase II"/>
    <property type="evidence" value="ECO:0007669"/>
    <property type="project" value="TreeGrafter"/>
</dbReference>
<dbReference type="PANTHER" id="PTHR23110">
    <property type="entry name" value="BTB DOMAIN TRANSCRIPTION FACTOR"/>
    <property type="match status" value="1"/>
</dbReference>
<evidence type="ECO:0000256" key="4">
    <source>
        <dbReference type="ARBA" id="ARBA00023242"/>
    </source>
</evidence>
<dbReference type="SUPFAM" id="SSF54695">
    <property type="entry name" value="POZ domain"/>
    <property type="match status" value="1"/>
</dbReference>
<dbReference type="GO" id="GO:0005634">
    <property type="term" value="C:nucleus"/>
    <property type="evidence" value="ECO:0007669"/>
    <property type="project" value="TreeGrafter"/>
</dbReference>
<dbReference type="GO" id="GO:0008406">
    <property type="term" value="P:gonad development"/>
    <property type="evidence" value="ECO:0007669"/>
    <property type="project" value="UniProtKB-ARBA"/>
</dbReference>
<dbReference type="CDD" id="cd18315">
    <property type="entry name" value="BTB_POZ_BAB-like"/>
    <property type="match status" value="1"/>
</dbReference>
<keyword evidence="1" id="KW-0217">Developmental protein</keyword>
<proteinExistence type="predicted"/>
<dbReference type="GO" id="GO:0045476">
    <property type="term" value="P:nurse cell apoptotic process"/>
    <property type="evidence" value="ECO:0007669"/>
    <property type="project" value="UniProtKB-ARBA"/>
</dbReference>
<dbReference type="GO" id="GO:0045467">
    <property type="term" value="P:R7 cell development"/>
    <property type="evidence" value="ECO:0007669"/>
    <property type="project" value="UniProtKB-ARBA"/>
</dbReference>
<evidence type="ECO:0000256" key="5">
    <source>
        <dbReference type="ARBA" id="ARBA00037382"/>
    </source>
</evidence>
<dbReference type="GO" id="GO:0007464">
    <property type="term" value="P:R3/R4 cell fate commitment"/>
    <property type="evidence" value="ECO:0007669"/>
    <property type="project" value="UniProtKB-ARBA"/>
</dbReference>
<dbReference type="OrthoDB" id="10261408at2759"/>
<keyword evidence="3" id="KW-0524">Neurogenesis</keyword>
<evidence type="ECO:0000313" key="8">
    <source>
        <dbReference type="EMBL" id="KAB7494326.1"/>
    </source>
</evidence>
<evidence type="ECO:0000313" key="9">
    <source>
        <dbReference type="Proteomes" id="UP000326759"/>
    </source>
</evidence>
<dbReference type="Gene3D" id="3.30.710.10">
    <property type="entry name" value="Potassium Channel Kv1.1, Chain A"/>
    <property type="match status" value="1"/>
</dbReference>
<dbReference type="GO" id="GO:0016199">
    <property type="term" value="P:axon midline choice point recognition"/>
    <property type="evidence" value="ECO:0007669"/>
    <property type="project" value="UniProtKB-ARBA"/>
</dbReference>
<protein>
    <submittedName>
        <fullName evidence="8">Longitudinals lacking protein</fullName>
    </submittedName>
</protein>
<accession>A0A5N5SK19</accession>
<comment type="function">
    <text evidence="5">Putative transcription factor required for axon growth and guidance in the central and peripheral nervous systems. Repels CNS axons away from the midline by promoting the expression of the midline repellent sli and its receptor robo.</text>
</comment>
<evidence type="ECO:0000256" key="1">
    <source>
        <dbReference type="ARBA" id="ARBA00022473"/>
    </source>
</evidence>
<comment type="caution">
    <text evidence="8">The sequence shown here is derived from an EMBL/GenBank/DDBJ whole genome shotgun (WGS) entry which is preliminary data.</text>
</comment>
<dbReference type="GO" id="GO:0048813">
    <property type="term" value="P:dendrite morphogenesis"/>
    <property type="evidence" value="ECO:0007669"/>
    <property type="project" value="UniProtKB-ARBA"/>
</dbReference>
<dbReference type="SMART" id="SM00225">
    <property type="entry name" value="BTB"/>
    <property type="match status" value="1"/>
</dbReference>
<dbReference type="PANTHER" id="PTHR23110:SF111">
    <property type="entry name" value="LONGITUDINALS LACKING PROTEIN, ISOFORMS F_I_K_T"/>
    <property type="match status" value="1"/>
</dbReference>
<dbReference type="InterPro" id="IPR011333">
    <property type="entry name" value="SKP1/BTB/POZ_sf"/>
</dbReference>
<keyword evidence="9" id="KW-1185">Reference proteome</keyword>
<gene>
    <name evidence="8" type="primary">lola_0</name>
    <name evidence="8" type="ORF">Anas_07388</name>
</gene>
<evidence type="ECO:0000256" key="6">
    <source>
        <dbReference type="SAM" id="MobiDB-lite"/>
    </source>
</evidence>
<dbReference type="AlphaFoldDB" id="A0A5N5SK19"/>
<dbReference type="InterPro" id="IPR051095">
    <property type="entry name" value="Dros_DevTransReg"/>
</dbReference>
<evidence type="ECO:0000256" key="3">
    <source>
        <dbReference type="ARBA" id="ARBA00022902"/>
    </source>
</evidence>
<dbReference type="Pfam" id="PF00651">
    <property type="entry name" value="BTB"/>
    <property type="match status" value="1"/>
</dbReference>
<keyword evidence="2" id="KW-0221">Differentiation</keyword>
<evidence type="ECO:0000259" key="7">
    <source>
        <dbReference type="PROSITE" id="PS50097"/>
    </source>
</evidence>
<evidence type="ECO:0000256" key="2">
    <source>
        <dbReference type="ARBA" id="ARBA00022782"/>
    </source>
</evidence>
<dbReference type="EMBL" id="SEYY01024189">
    <property type="protein sequence ID" value="KAB7494326.1"/>
    <property type="molecule type" value="Genomic_DNA"/>
</dbReference>
<dbReference type="InterPro" id="IPR000210">
    <property type="entry name" value="BTB/POZ_dom"/>
</dbReference>
<keyword evidence="4" id="KW-0539">Nucleus</keyword>
<reference evidence="8 9" key="1">
    <citation type="journal article" date="2019" name="PLoS Biol.">
        <title>Sex chromosomes control vertical transmission of feminizing Wolbachia symbionts in an isopod.</title>
        <authorList>
            <person name="Becking T."/>
            <person name="Chebbi M.A."/>
            <person name="Giraud I."/>
            <person name="Moumen B."/>
            <person name="Laverre T."/>
            <person name="Caubet Y."/>
            <person name="Peccoud J."/>
            <person name="Gilbert C."/>
            <person name="Cordaux R."/>
        </authorList>
    </citation>
    <scope>NUCLEOTIDE SEQUENCE [LARGE SCALE GENOMIC DNA]</scope>
    <source>
        <strain evidence="8">ANa2</strain>
        <tissue evidence="8">Whole body excluding digestive tract and cuticle</tissue>
    </source>
</reference>
<organism evidence="8 9">
    <name type="scientific">Armadillidium nasatum</name>
    <dbReference type="NCBI Taxonomy" id="96803"/>
    <lineage>
        <taxon>Eukaryota</taxon>
        <taxon>Metazoa</taxon>
        <taxon>Ecdysozoa</taxon>
        <taxon>Arthropoda</taxon>
        <taxon>Crustacea</taxon>
        <taxon>Multicrustacea</taxon>
        <taxon>Malacostraca</taxon>
        <taxon>Eumalacostraca</taxon>
        <taxon>Peracarida</taxon>
        <taxon>Isopoda</taxon>
        <taxon>Oniscidea</taxon>
        <taxon>Crinocheta</taxon>
        <taxon>Armadillidiidae</taxon>
        <taxon>Armadillidium</taxon>
    </lineage>
</organism>
<name>A0A5N5SK19_9CRUS</name>